<evidence type="ECO:0000256" key="1">
    <source>
        <dbReference type="SAM" id="MobiDB-lite"/>
    </source>
</evidence>
<reference evidence="2" key="1">
    <citation type="journal article" date="2018" name="DNA Res.">
        <title>Multiple hybrid de novo genome assembly of finger millet, an orphan allotetraploid crop.</title>
        <authorList>
            <person name="Hatakeyama M."/>
            <person name="Aluri S."/>
            <person name="Balachadran M.T."/>
            <person name="Sivarajan S.R."/>
            <person name="Patrignani A."/>
            <person name="Gruter S."/>
            <person name="Poveda L."/>
            <person name="Shimizu-Inatsugi R."/>
            <person name="Baeten J."/>
            <person name="Francoijs K.J."/>
            <person name="Nataraja K.N."/>
            <person name="Reddy Y.A.N."/>
            <person name="Phadnis S."/>
            <person name="Ravikumar R.L."/>
            <person name="Schlapbach R."/>
            <person name="Sreeman S.M."/>
            <person name="Shimizu K.K."/>
        </authorList>
    </citation>
    <scope>NUCLEOTIDE SEQUENCE</scope>
</reference>
<evidence type="ECO:0000313" key="2">
    <source>
        <dbReference type="EMBL" id="GJM93574.1"/>
    </source>
</evidence>
<keyword evidence="3" id="KW-1185">Reference proteome</keyword>
<feature type="compositionally biased region" description="Low complexity" evidence="1">
    <location>
        <begin position="33"/>
        <end position="45"/>
    </location>
</feature>
<evidence type="ECO:0000313" key="3">
    <source>
        <dbReference type="Proteomes" id="UP001054889"/>
    </source>
</evidence>
<proteinExistence type="predicted"/>
<gene>
    <name evidence="2" type="primary">ga10139</name>
    <name evidence="2" type="ORF">PR202_ga10139</name>
</gene>
<comment type="caution">
    <text evidence="2">The sequence shown here is derived from an EMBL/GenBank/DDBJ whole genome shotgun (WGS) entry which is preliminary data.</text>
</comment>
<feature type="region of interest" description="Disordered" evidence="1">
    <location>
        <begin position="1"/>
        <end position="103"/>
    </location>
</feature>
<dbReference type="EMBL" id="BQKI01000004">
    <property type="protein sequence ID" value="GJM93574.1"/>
    <property type="molecule type" value="Genomic_DNA"/>
</dbReference>
<feature type="compositionally biased region" description="Polar residues" evidence="1">
    <location>
        <begin position="1"/>
        <end position="17"/>
    </location>
</feature>
<reference evidence="2" key="2">
    <citation type="submission" date="2021-12" db="EMBL/GenBank/DDBJ databases">
        <title>Resequencing data analysis of finger millet.</title>
        <authorList>
            <person name="Hatakeyama M."/>
            <person name="Aluri S."/>
            <person name="Balachadran M.T."/>
            <person name="Sivarajan S.R."/>
            <person name="Poveda L."/>
            <person name="Shimizu-Inatsugi R."/>
            <person name="Schlapbach R."/>
            <person name="Sreeman S.M."/>
            <person name="Shimizu K.K."/>
        </authorList>
    </citation>
    <scope>NUCLEOTIDE SEQUENCE</scope>
</reference>
<name>A0AAV5C5Z5_ELECO</name>
<protein>
    <submittedName>
        <fullName evidence="2">Uncharacterized protein</fullName>
    </submittedName>
</protein>
<feature type="compositionally biased region" description="Low complexity" evidence="1">
    <location>
        <begin position="91"/>
        <end position="103"/>
    </location>
</feature>
<dbReference type="Proteomes" id="UP001054889">
    <property type="component" value="Unassembled WGS sequence"/>
</dbReference>
<dbReference type="AlphaFoldDB" id="A0AAV5C5Z5"/>
<sequence>MTSARHSFSFSGGAATSPTPPLLLHPPRDGVGPRSARQSSSPAPALTSPRLRLSDAERDGDGHPRARDGNGTDGRGTATATAPRARDGRPAGRWAPPASAARA</sequence>
<accession>A0AAV5C5Z5</accession>
<organism evidence="2 3">
    <name type="scientific">Eleusine coracana subsp. coracana</name>
    <dbReference type="NCBI Taxonomy" id="191504"/>
    <lineage>
        <taxon>Eukaryota</taxon>
        <taxon>Viridiplantae</taxon>
        <taxon>Streptophyta</taxon>
        <taxon>Embryophyta</taxon>
        <taxon>Tracheophyta</taxon>
        <taxon>Spermatophyta</taxon>
        <taxon>Magnoliopsida</taxon>
        <taxon>Liliopsida</taxon>
        <taxon>Poales</taxon>
        <taxon>Poaceae</taxon>
        <taxon>PACMAD clade</taxon>
        <taxon>Chloridoideae</taxon>
        <taxon>Cynodonteae</taxon>
        <taxon>Eleusininae</taxon>
        <taxon>Eleusine</taxon>
    </lineage>
</organism>
<feature type="compositionally biased region" description="Basic and acidic residues" evidence="1">
    <location>
        <begin position="52"/>
        <end position="70"/>
    </location>
</feature>